<dbReference type="PANTHER" id="PTHR30290:SF9">
    <property type="entry name" value="OLIGOPEPTIDE-BINDING PROTEIN APPA"/>
    <property type="match status" value="1"/>
</dbReference>
<dbReference type="Proteomes" id="UP000775877">
    <property type="component" value="Unassembled WGS sequence"/>
</dbReference>
<evidence type="ECO:0000256" key="3">
    <source>
        <dbReference type="ARBA" id="ARBA00022729"/>
    </source>
</evidence>
<evidence type="ECO:0000313" key="6">
    <source>
        <dbReference type="EMBL" id="MCA9381037.1"/>
    </source>
</evidence>
<evidence type="ECO:0000313" key="7">
    <source>
        <dbReference type="Proteomes" id="UP000775877"/>
    </source>
</evidence>
<comment type="caution">
    <text evidence="6">The sequence shown here is derived from an EMBL/GenBank/DDBJ whole genome shotgun (WGS) entry which is preliminary data.</text>
</comment>
<organism evidence="6 7">
    <name type="scientific">Candidatus Dojkabacteria bacterium</name>
    <dbReference type="NCBI Taxonomy" id="2099670"/>
    <lineage>
        <taxon>Bacteria</taxon>
        <taxon>Candidatus Dojkabacteria</taxon>
    </lineage>
</organism>
<comment type="similarity">
    <text evidence="1">Belongs to the bacterial solute-binding protein 5 family.</text>
</comment>
<dbReference type="PIRSF" id="PIRSF002741">
    <property type="entry name" value="MppA"/>
    <property type="match status" value="1"/>
</dbReference>
<dbReference type="PANTHER" id="PTHR30290">
    <property type="entry name" value="PERIPLASMIC BINDING COMPONENT OF ABC TRANSPORTER"/>
    <property type="match status" value="1"/>
</dbReference>
<name>A0A955I9A7_9BACT</name>
<dbReference type="Gene3D" id="3.10.105.10">
    <property type="entry name" value="Dipeptide-binding Protein, Domain 3"/>
    <property type="match status" value="1"/>
</dbReference>
<dbReference type="InterPro" id="IPR030678">
    <property type="entry name" value="Peptide/Ni-bd"/>
</dbReference>
<keyword evidence="4" id="KW-1133">Transmembrane helix</keyword>
<dbReference type="InterPro" id="IPR039424">
    <property type="entry name" value="SBP_5"/>
</dbReference>
<reference evidence="6" key="1">
    <citation type="submission" date="2020-04" db="EMBL/GenBank/DDBJ databases">
        <authorList>
            <person name="Zhang T."/>
        </authorList>
    </citation>
    <scope>NUCLEOTIDE SEQUENCE</scope>
    <source>
        <strain evidence="6">HKST-UBA13</strain>
    </source>
</reference>
<evidence type="ECO:0000256" key="1">
    <source>
        <dbReference type="ARBA" id="ARBA00005695"/>
    </source>
</evidence>
<feature type="transmembrane region" description="Helical" evidence="4">
    <location>
        <begin position="52"/>
        <end position="71"/>
    </location>
</feature>
<keyword evidence="4" id="KW-0472">Membrane</keyword>
<evidence type="ECO:0000259" key="5">
    <source>
        <dbReference type="Pfam" id="PF00496"/>
    </source>
</evidence>
<dbReference type="EMBL" id="JAGQLJ010000044">
    <property type="protein sequence ID" value="MCA9381037.1"/>
    <property type="molecule type" value="Genomic_DNA"/>
</dbReference>
<dbReference type="GO" id="GO:0043190">
    <property type="term" value="C:ATP-binding cassette (ABC) transporter complex"/>
    <property type="evidence" value="ECO:0007669"/>
    <property type="project" value="InterPro"/>
</dbReference>
<dbReference type="GO" id="GO:0015833">
    <property type="term" value="P:peptide transport"/>
    <property type="evidence" value="ECO:0007669"/>
    <property type="project" value="TreeGrafter"/>
</dbReference>
<dbReference type="GO" id="GO:1904680">
    <property type="term" value="F:peptide transmembrane transporter activity"/>
    <property type="evidence" value="ECO:0007669"/>
    <property type="project" value="TreeGrafter"/>
</dbReference>
<evidence type="ECO:0000256" key="2">
    <source>
        <dbReference type="ARBA" id="ARBA00022448"/>
    </source>
</evidence>
<accession>A0A955I9A7</accession>
<dbReference type="Pfam" id="PF00496">
    <property type="entry name" value="SBP_bac_5"/>
    <property type="match status" value="1"/>
</dbReference>
<gene>
    <name evidence="6" type="ORF">KC678_02130</name>
</gene>
<sequence length="675" mass="77013">MFIFNAILKSILKIEEGLYKIRDAFWSYPDFFDPEKHYNKKLIKLYVSSVPYSHYILATLAFLLFTIPLLASGVPHVFGSTRGLLIEGVVMGIDSNGNVQKINKINPILPSNIQLEKDLVNLIYEPLIRYQYVEDESGKYVGGVQNILAKEIITLLPGANYEIELKKDVSWHDSVPGNNHTLSADDVIATFELYSSLSEDSAANIYSKTMKQLQWVKVDDYTIRVCTKPNEETTQPCDVNPRITYPIFSNFLELISFNIVPKKQAQEINSSNVDTAEPSLYRNPVGTGLYKLKHSGENSITVEINKKHGLYSNNIDITSIRFEYFATLNDAISALQNAEIHSLATLSVEYKDRLKEYTQIEEHVSDVLYNQFWGLYFNLRKRPDETSIAPKFLQDVRVREAISSSINRDKITKQTLRGVGEEAYGPIPSISYFFNPDAGWNTYDVEKAKKLLDDAGWKIRSGNEFRTNSDGDVLRFSLYFVDNFDRSEVAKSIKADLAAIGVDAVINRQEQSGNQVSESNSESWTLQELNDQLLSPGLFDVILYGMQTFVDPDRYELYHSSQTRYPGLNIAGYVSTEQTVDKNDDRQEGESSVIQVPKVDRFLDLARSFNPEDDRDARKDRYDTIQELIASDAPVVYLYHPRYLYFTNKAISDVDLSNADSLEERFINIQNWELN</sequence>
<proteinExistence type="inferred from homology"/>
<keyword evidence="4" id="KW-0812">Transmembrane</keyword>
<keyword evidence="3" id="KW-0732">Signal</keyword>
<dbReference type="InterPro" id="IPR000914">
    <property type="entry name" value="SBP_5_dom"/>
</dbReference>
<dbReference type="Gene3D" id="3.90.76.10">
    <property type="entry name" value="Dipeptide-binding Protein, Domain 1"/>
    <property type="match status" value="1"/>
</dbReference>
<feature type="domain" description="Solute-binding protein family 5" evidence="5">
    <location>
        <begin position="157"/>
        <end position="553"/>
    </location>
</feature>
<keyword evidence="2" id="KW-0813">Transport</keyword>
<dbReference type="AlphaFoldDB" id="A0A955I9A7"/>
<evidence type="ECO:0000256" key="4">
    <source>
        <dbReference type="SAM" id="Phobius"/>
    </source>
</evidence>
<dbReference type="Gene3D" id="3.40.190.10">
    <property type="entry name" value="Periplasmic binding protein-like II"/>
    <property type="match status" value="1"/>
</dbReference>
<dbReference type="SUPFAM" id="SSF53850">
    <property type="entry name" value="Periplasmic binding protein-like II"/>
    <property type="match status" value="1"/>
</dbReference>
<reference evidence="6" key="2">
    <citation type="journal article" date="2021" name="Microbiome">
        <title>Successional dynamics and alternative stable states in a saline activated sludge microbial community over 9 years.</title>
        <authorList>
            <person name="Wang Y."/>
            <person name="Ye J."/>
            <person name="Ju F."/>
            <person name="Liu L."/>
            <person name="Boyd J.A."/>
            <person name="Deng Y."/>
            <person name="Parks D.H."/>
            <person name="Jiang X."/>
            <person name="Yin X."/>
            <person name="Woodcroft B.J."/>
            <person name="Tyson G.W."/>
            <person name="Hugenholtz P."/>
            <person name="Polz M.F."/>
            <person name="Zhang T."/>
        </authorList>
    </citation>
    <scope>NUCLEOTIDE SEQUENCE</scope>
    <source>
        <strain evidence="6">HKST-UBA13</strain>
    </source>
</reference>
<protein>
    <recommendedName>
        <fullName evidence="5">Solute-binding protein family 5 domain-containing protein</fullName>
    </recommendedName>
</protein>
<dbReference type="GO" id="GO:0042597">
    <property type="term" value="C:periplasmic space"/>
    <property type="evidence" value="ECO:0007669"/>
    <property type="project" value="UniProtKB-ARBA"/>
</dbReference>